<dbReference type="EMBL" id="FNHS01000013">
    <property type="protein sequence ID" value="SDN97593.1"/>
    <property type="molecule type" value="Genomic_DNA"/>
</dbReference>
<dbReference type="Pfam" id="PF06532">
    <property type="entry name" value="NrsF"/>
    <property type="match status" value="1"/>
</dbReference>
<feature type="transmembrane region" description="Helical" evidence="1">
    <location>
        <begin position="166"/>
        <end position="184"/>
    </location>
</feature>
<accession>A0A1H0FSE5</accession>
<proteinExistence type="predicted"/>
<feature type="transmembrane region" description="Helical" evidence="1">
    <location>
        <begin position="37"/>
        <end position="62"/>
    </location>
</feature>
<sequence>MAERAGCEATRHDRLVEALAGGLEPVRPLPAPGIRAALWLGAALLAGLLLVAEAGMAGFMLRMHVPDLALAAIGAVLTAITAAYAAFATSVPGRSGRWALLPLPPLALWIGASGLGCLRDWIAPGTDIPGVHTVTGCFSFLICVSVPLSALIVVMLRRACPLRPNLTAALGGLAVSAAAAALLVPVHPHDATATDLLMHAAAVAIVIAVNGLAGGRLLAPSSRAERSGSEPA</sequence>
<keyword evidence="3" id="KW-1185">Reference proteome</keyword>
<name>A0A1H0FSE5_9HYPH</name>
<feature type="transmembrane region" description="Helical" evidence="1">
    <location>
        <begin position="196"/>
        <end position="219"/>
    </location>
</feature>
<feature type="transmembrane region" description="Helical" evidence="1">
    <location>
        <begin position="68"/>
        <end position="87"/>
    </location>
</feature>
<dbReference type="OrthoDB" id="5948853at2"/>
<evidence type="ECO:0000313" key="3">
    <source>
        <dbReference type="Proteomes" id="UP000198704"/>
    </source>
</evidence>
<keyword evidence="1" id="KW-0812">Transmembrane</keyword>
<dbReference type="RefSeq" id="WP_091719063.1">
    <property type="nucleotide sequence ID" value="NZ_FNHS01000013.1"/>
</dbReference>
<feature type="transmembrane region" description="Helical" evidence="1">
    <location>
        <begin position="133"/>
        <end position="154"/>
    </location>
</feature>
<evidence type="ECO:0008006" key="4">
    <source>
        <dbReference type="Google" id="ProtNLM"/>
    </source>
</evidence>
<feature type="transmembrane region" description="Helical" evidence="1">
    <location>
        <begin position="99"/>
        <end position="121"/>
    </location>
</feature>
<dbReference type="STRING" id="582672.SAMN05216360_11373"/>
<dbReference type="Proteomes" id="UP000198704">
    <property type="component" value="Unassembled WGS sequence"/>
</dbReference>
<dbReference type="InterPro" id="IPR009495">
    <property type="entry name" value="NrsF"/>
</dbReference>
<reference evidence="3" key="1">
    <citation type="submission" date="2016-10" db="EMBL/GenBank/DDBJ databases">
        <authorList>
            <person name="Varghese N."/>
            <person name="Submissions S."/>
        </authorList>
    </citation>
    <scope>NUCLEOTIDE SEQUENCE [LARGE SCALE GENOMIC DNA]</scope>
    <source>
        <strain evidence="3">BL47</strain>
    </source>
</reference>
<organism evidence="2 3">
    <name type="scientific">Methylobacterium phyllostachyos</name>
    <dbReference type="NCBI Taxonomy" id="582672"/>
    <lineage>
        <taxon>Bacteria</taxon>
        <taxon>Pseudomonadati</taxon>
        <taxon>Pseudomonadota</taxon>
        <taxon>Alphaproteobacteria</taxon>
        <taxon>Hyphomicrobiales</taxon>
        <taxon>Methylobacteriaceae</taxon>
        <taxon>Methylobacterium</taxon>
    </lineage>
</organism>
<evidence type="ECO:0000313" key="2">
    <source>
        <dbReference type="EMBL" id="SDN97593.1"/>
    </source>
</evidence>
<keyword evidence="1" id="KW-0472">Membrane</keyword>
<gene>
    <name evidence="2" type="ORF">SAMN05216360_11373</name>
</gene>
<evidence type="ECO:0000256" key="1">
    <source>
        <dbReference type="SAM" id="Phobius"/>
    </source>
</evidence>
<keyword evidence="1" id="KW-1133">Transmembrane helix</keyword>
<protein>
    <recommendedName>
        <fullName evidence="4">DUF1109 domain-containing protein</fullName>
    </recommendedName>
</protein>
<dbReference type="AlphaFoldDB" id="A0A1H0FSE5"/>